<dbReference type="SMART" id="SM00184">
    <property type="entry name" value="RING"/>
    <property type="match status" value="1"/>
</dbReference>
<keyword evidence="3 4" id="KW-0862">Zinc</keyword>
<dbReference type="InterPro" id="IPR039971">
    <property type="entry name" value="CWC24-like"/>
</dbReference>
<dbReference type="EMBL" id="BPLF01000002">
    <property type="protein sequence ID" value="GIX62915.1"/>
    <property type="molecule type" value="Genomic_DNA"/>
</dbReference>
<keyword evidence="1 4" id="KW-0479">Metal-binding</keyword>
<dbReference type="CDD" id="cd16539">
    <property type="entry name" value="RING-HC_RNF113A_B"/>
    <property type="match status" value="1"/>
</dbReference>
<dbReference type="Gene3D" id="4.10.1000.10">
    <property type="entry name" value="Zinc finger, CCCH-type"/>
    <property type="match status" value="1"/>
</dbReference>
<dbReference type="AlphaFoldDB" id="A0AAV4LT04"/>
<protein>
    <submittedName>
        <fullName evidence="8">Zinc finger protein, putative</fullName>
    </submittedName>
</protein>
<dbReference type="GO" id="GO:0005684">
    <property type="term" value="C:U2-type spliceosomal complex"/>
    <property type="evidence" value="ECO:0007669"/>
    <property type="project" value="TreeGrafter"/>
</dbReference>
<feature type="region of interest" description="Disordered" evidence="5">
    <location>
        <begin position="228"/>
        <end position="262"/>
    </location>
</feature>
<evidence type="ECO:0000256" key="5">
    <source>
        <dbReference type="SAM" id="MobiDB-lite"/>
    </source>
</evidence>
<feature type="zinc finger region" description="C3H1-type" evidence="4">
    <location>
        <begin position="162"/>
        <end position="190"/>
    </location>
</feature>
<dbReference type="InterPro" id="IPR036855">
    <property type="entry name" value="Znf_CCCH_sf"/>
</dbReference>
<dbReference type="PROSITE" id="PS50089">
    <property type="entry name" value="ZF_RING_2"/>
    <property type="match status" value="1"/>
</dbReference>
<reference evidence="8 9" key="1">
    <citation type="submission" date="2021-06" db="EMBL/GenBank/DDBJ databases">
        <title>Genome sequence of Babesia caballi.</title>
        <authorList>
            <person name="Yamagishi J."/>
            <person name="Kidaka T."/>
            <person name="Ochi A."/>
        </authorList>
    </citation>
    <scope>NUCLEOTIDE SEQUENCE [LARGE SCALE GENOMIC DNA]</scope>
    <source>
        <strain evidence="8">USDA-D6B2</strain>
    </source>
</reference>
<evidence type="ECO:0000256" key="2">
    <source>
        <dbReference type="ARBA" id="ARBA00022771"/>
    </source>
</evidence>
<dbReference type="InterPro" id="IPR000571">
    <property type="entry name" value="Znf_CCCH"/>
</dbReference>
<dbReference type="Gene3D" id="3.30.40.10">
    <property type="entry name" value="Zinc/RING finger domain, C3HC4 (zinc finger)"/>
    <property type="match status" value="1"/>
</dbReference>
<dbReference type="SUPFAM" id="SSF90229">
    <property type="entry name" value="CCCH zinc finger"/>
    <property type="match status" value="1"/>
</dbReference>
<sequence>MFQKRNLAALRNRTPLAQPECAPPPTSQETAAASAVKVAERRSGKKLCIGSTREAAAASVVAEPEARVLDRSKEPKDDMRATSTYEVDTDVSHDHRSVLERNAEIGRKLLNEELEDGVYRGRGAYRPVIKVSNDNIAAAKYTGLHGPVRGSSTNVRTTLRIDYQPDICKDYKETGYCGFGDSCKFLHDRSDYKSGWQLENEWEQEQAAKRQKLQAKLARWQRKVQKNLADPDAVSSGSEGDEAAADSESGESSDDSDSDCGSAEKTQYARALKARARKLELPFACLACHKAWRASMNPIMTTCGHYFCESCAIRAYSRNMKCAKCGIAQDGILNPAHSILKLLASMGEPGE</sequence>
<dbReference type="PANTHER" id="PTHR12930:SF0">
    <property type="entry name" value="RING FINGER PROTEIN 113B"/>
    <property type="match status" value="1"/>
</dbReference>
<name>A0AAV4LT04_BABCB</name>
<dbReference type="InterPro" id="IPR001841">
    <property type="entry name" value="Znf_RING"/>
</dbReference>
<evidence type="ECO:0000313" key="8">
    <source>
        <dbReference type="EMBL" id="GIX62915.1"/>
    </source>
</evidence>
<dbReference type="InterPro" id="IPR013083">
    <property type="entry name" value="Znf_RING/FYVE/PHD"/>
</dbReference>
<evidence type="ECO:0000256" key="4">
    <source>
        <dbReference type="PROSITE-ProRule" id="PRU00723"/>
    </source>
</evidence>
<comment type="caution">
    <text evidence="8">The sequence shown here is derived from an EMBL/GenBank/DDBJ whole genome shotgun (WGS) entry which is preliminary data.</text>
</comment>
<feature type="domain" description="C3H1-type" evidence="7">
    <location>
        <begin position="162"/>
        <end position="190"/>
    </location>
</feature>
<dbReference type="Proteomes" id="UP001497744">
    <property type="component" value="Unassembled WGS sequence"/>
</dbReference>
<evidence type="ECO:0000256" key="1">
    <source>
        <dbReference type="ARBA" id="ARBA00022723"/>
    </source>
</evidence>
<dbReference type="PANTHER" id="PTHR12930">
    <property type="entry name" value="ZINC FINGER PROTEIN 183"/>
    <property type="match status" value="1"/>
</dbReference>
<dbReference type="PROSITE" id="PS00518">
    <property type="entry name" value="ZF_RING_1"/>
    <property type="match status" value="1"/>
</dbReference>
<dbReference type="SUPFAM" id="SSF57850">
    <property type="entry name" value="RING/U-box"/>
    <property type="match status" value="1"/>
</dbReference>
<dbReference type="SMART" id="SM00356">
    <property type="entry name" value="ZnF_C3H1"/>
    <property type="match status" value="1"/>
</dbReference>
<organism evidence="8 9">
    <name type="scientific">Babesia caballi</name>
    <dbReference type="NCBI Taxonomy" id="5871"/>
    <lineage>
        <taxon>Eukaryota</taxon>
        <taxon>Sar</taxon>
        <taxon>Alveolata</taxon>
        <taxon>Apicomplexa</taxon>
        <taxon>Aconoidasida</taxon>
        <taxon>Piroplasmida</taxon>
        <taxon>Babesiidae</taxon>
        <taxon>Babesia</taxon>
    </lineage>
</organism>
<dbReference type="RefSeq" id="XP_067714984.1">
    <property type="nucleotide sequence ID" value="XM_067858883.1"/>
</dbReference>
<evidence type="ECO:0000259" key="7">
    <source>
        <dbReference type="PROSITE" id="PS50103"/>
    </source>
</evidence>
<feature type="region of interest" description="Disordered" evidence="5">
    <location>
        <begin position="1"/>
        <end position="34"/>
    </location>
</feature>
<evidence type="ECO:0000256" key="3">
    <source>
        <dbReference type="ARBA" id="ARBA00022833"/>
    </source>
</evidence>
<gene>
    <name evidence="8" type="ORF">BcabD6B2_23500</name>
</gene>
<evidence type="ECO:0000313" key="9">
    <source>
        <dbReference type="Proteomes" id="UP001497744"/>
    </source>
</evidence>
<keyword evidence="9" id="KW-1185">Reference proteome</keyword>
<keyword evidence="2 4" id="KW-0863">Zinc-finger</keyword>
<proteinExistence type="predicted"/>
<feature type="compositionally biased region" description="Acidic residues" evidence="5">
    <location>
        <begin position="239"/>
        <end position="258"/>
    </location>
</feature>
<dbReference type="Pfam" id="PF00642">
    <property type="entry name" value="zf-CCCH"/>
    <property type="match status" value="1"/>
</dbReference>
<accession>A0AAV4LT04</accession>
<dbReference type="InterPro" id="IPR017907">
    <property type="entry name" value="Znf_RING_CS"/>
</dbReference>
<dbReference type="PROSITE" id="PS50103">
    <property type="entry name" value="ZF_C3H1"/>
    <property type="match status" value="1"/>
</dbReference>
<evidence type="ECO:0000259" key="6">
    <source>
        <dbReference type="PROSITE" id="PS50089"/>
    </source>
</evidence>
<dbReference type="GO" id="GO:0034247">
    <property type="term" value="P:snoRNA splicing"/>
    <property type="evidence" value="ECO:0007669"/>
    <property type="project" value="TreeGrafter"/>
</dbReference>
<dbReference type="GO" id="GO:0008270">
    <property type="term" value="F:zinc ion binding"/>
    <property type="evidence" value="ECO:0007669"/>
    <property type="project" value="UniProtKB-KW"/>
</dbReference>
<feature type="domain" description="RING-type" evidence="6">
    <location>
        <begin position="285"/>
        <end position="325"/>
    </location>
</feature>
<dbReference type="GeneID" id="94194396"/>